<organism evidence="1 2">
    <name type="scientific">Eptatretus burgeri</name>
    <name type="common">Inshore hagfish</name>
    <dbReference type="NCBI Taxonomy" id="7764"/>
    <lineage>
        <taxon>Eukaryota</taxon>
        <taxon>Metazoa</taxon>
        <taxon>Chordata</taxon>
        <taxon>Craniata</taxon>
        <taxon>Vertebrata</taxon>
        <taxon>Cyclostomata</taxon>
        <taxon>Myxini</taxon>
        <taxon>Myxiniformes</taxon>
        <taxon>Myxinidae</taxon>
        <taxon>Eptatretinae</taxon>
        <taxon>Eptatretus</taxon>
    </lineage>
</organism>
<sequence length="178" mass="20722">MVSSLFEKLFFNFPQIPQFIMQTISHREVFAALVNCPFIRLYHLQRKNIKPVFWYFDVPVSSMEEGEKQKPFANPAALEPDLHSLEYNKVSEERPVEYKALLWQKDVQLYAAFLDHKEELMAENTAYMQKHPELQALLADFLQLILSRKPQDPIFVASTYFASFSANTVPQTSNIDSL</sequence>
<dbReference type="Proteomes" id="UP000694388">
    <property type="component" value="Unplaced"/>
</dbReference>
<dbReference type="GO" id="GO:0044782">
    <property type="term" value="P:cilium organization"/>
    <property type="evidence" value="ECO:0007669"/>
    <property type="project" value="TreeGrafter"/>
</dbReference>
<name>A0A8C4QJX0_EPTBU</name>
<dbReference type="AlphaFoldDB" id="A0A8C4QJX0"/>
<dbReference type="CDD" id="cd22973">
    <property type="entry name" value="DD_CATIP"/>
    <property type="match status" value="1"/>
</dbReference>
<evidence type="ECO:0000313" key="1">
    <source>
        <dbReference type="Ensembl" id="ENSEBUP00000016621.1"/>
    </source>
</evidence>
<dbReference type="Ensembl" id="ENSEBUT00000017197.1">
    <property type="protein sequence ID" value="ENSEBUP00000016621.1"/>
    <property type="gene ID" value="ENSEBUG00000010431.1"/>
</dbReference>
<dbReference type="GO" id="GO:0030041">
    <property type="term" value="P:actin filament polymerization"/>
    <property type="evidence" value="ECO:0007669"/>
    <property type="project" value="TreeGrafter"/>
</dbReference>
<dbReference type="PANTHER" id="PTHR15505">
    <property type="entry name" value="RIIA DOMAIN-CONTAINING PROTEIN 1"/>
    <property type="match status" value="1"/>
</dbReference>
<accession>A0A8C4QJX0</accession>
<evidence type="ECO:0000313" key="2">
    <source>
        <dbReference type="Proteomes" id="UP000694388"/>
    </source>
</evidence>
<reference evidence="1" key="1">
    <citation type="submission" date="2025-08" db="UniProtKB">
        <authorList>
            <consortium name="Ensembl"/>
        </authorList>
    </citation>
    <scope>IDENTIFICATION</scope>
</reference>
<protein>
    <submittedName>
        <fullName evidence="1">Uncharacterized protein</fullName>
    </submittedName>
</protein>
<reference evidence="1" key="2">
    <citation type="submission" date="2025-09" db="UniProtKB">
        <authorList>
            <consortium name="Ensembl"/>
        </authorList>
    </citation>
    <scope>IDENTIFICATION</scope>
</reference>
<dbReference type="PANTHER" id="PTHR15505:SF3">
    <property type="entry name" value="CILIOGENESIS-ASSOCIATED TTC17-INTERACTING PROTEIN"/>
    <property type="match status" value="1"/>
</dbReference>
<proteinExistence type="predicted"/>
<dbReference type="InterPro" id="IPR047501">
    <property type="entry name" value="DD_CATIP"/>
</dbReference>
<keyword evidence="2" id="KW-1185">Reference proteome</keyword>